<protein>
    <submittedName>
        <fullName evidence="2">Uncharacterized protein</fullName>
    </submittedName>
</protein>
<reference evidence="3" key="1">
    <citation type="journal article" date="2019" name="Int. J. Syst. Evol. Microbiol.">
        <title>The Global Catalogue of Microorganisms (GCM) 10K type strain sequencing project: providing services to taxonomists for standard genome sequencing and annotation.</title>
        <authorList>
            <consortium name="The Broad Institute Genomics Platform"/>
            <consortium name="The Broad Institute Genome Sequencing Center for Infectious Disease"/>
            <person name="Wu L."/>
            <person name="Ma J."/>
        </authorList>
    </citation>
    <scope>NUCLEOTIDE SEQUENCE [LARGE SCALE GENOMIC DNA]</scope>
    <source>
        <strain evidence="3">CGMCC 1.15772</strain>
    </source>
</reference>
<sequence>MRPLTAGLALVLLSPTASALNPQVAPFIPAHHKVVEGKATDLDGDGLSDRVLVLEDSADPDGARTLLVLMGTRQGFRLGAEGSGVVLCRECGGVRGDPLESIEAGRGWFRINHMGGSNWIWSKQMTFSLRDGGWTLAALHEAMSSPARDVKQYSIPPAECQNTDLTQFVCGLSGPVEAVVASNRAFFYAAPSASSRTGKYVIAGQQVTVYTTYRTFVEAEYVDERGRSTWGFLRRADLRD</sequence>
<evidence type="ECO:0000313" key="2">
    <source>
        <dbReference type="EMBL" id="MFC6591915.1"/>
    </source>
</evidence>
<dbReference type="EMBL" id="JBHSWD010000001">
    <property type="protein sequence ID" value="MFC6591915.1"/>
    <property type="molecule type" value="Genomic_DNA"/>
</dbReference>
<dbReference type="Proteomes" id="UP001596297">
    <property type="component" value="Unassembled WGS sequence"/>
</dbReference>
<name>A0ABW1YC99_9DEIO</name>
<evidence type="ECO:0000256" key="1">
    <source>
        <dbReference type="SAM" id="SignalP"/>
    </source>
</evidence>
<comment type="caution">
    <text evidence="2">The sequence shown here is derived from an EMBL/GenBank/DDBJ whole genome shotgun (WGS) entry which is preliminary data.</text>
</comment>
<dbReference type="RefSeq" id="WP_380082931.1">
    <property type="nucleotide sequence ID" value="NZ_JBHSWD010000001.1"/>
</dbReference>
<feature type="chain" id="PRO_5045457413" evidence="1">
    <location>
        <begin position="20"/>
        <end position="240"/>
    </location>
</feature>
<evidence type="ECO:0000313" key="3">
    <source>
        <dbReference type="Proteomes" id="UP001596297"/>
    </source>
</evidence>
<organism evidence="2 3">
    <name type="scientific">Deinococcus lacus</name>
    <dbReference type="NCBI Taxonomy" id="392561"/>
    <lineage>
        <taxon>Bacteria</taxon>
        <taxon>Thermotogati</taxon>
        <taxon>Deinococcota</taxon>
        <taxon>Deinococci</taxon>
        <taxon>Deinococcales</taxon>
        <taxon>Deinococcaceae</taxon>
        <taxon>Deinococcus</taxon>
    </lineage>
</organism>
<keyword evidence="1" id="KW-0732">Signal</keyword>
<accession>A0ABW1YC99</accession>
<feature type="signal peptide" evidence="1">
    <location>
        <begin position="1"/>
        <end position="19"/>
    </location>
</feature>
<gene>
    <name evidence="2" type="ORF">ACFP81_07780</name>
</gene>
<keyword evidence="3" id="KW-1185">Reference proteome</keyword>
<proteinExistence type="predicted"/>